<dbReference type="RefSeq" id="WP_166149954.1">
    <property type="nucleotide sequence ID" value="NZ_JAANYN010000010.1"/>
</dbReference>
<dbReference type="Pfam" id="PF03795">
    <property type="entry name" value="YCII"/>
    <property type="match status" value="1"/>
</dbReference>
<evidence type="ECO:0000313" key="5">
    <source>
        <dbReference type="Proteomes" id="UP000649799"/>
    </source>
</evidence>
<accession>A0ABX0HBI8</accession>
<evidence type="ECO:0000256" key="1">
    <source>
        <dbReference type="ARBA" id="ARBA00007689"/>
    </source>
</evidence>
<organism evidence="4 5">
    <name type="scientific">Cyclobacterium plantarum</name>
    <dbReference type="NCBI Taxonomy" id="2716263"/>
    <lineage>
        <taxon>Bacteria</taxon>
        <taxon>Pseudomonadati</taxon>
        <taxon>Bacteroidota</taxon>
        <taxon>Cytophagia</taxon>
        <taxon>Cytophagales</taxon>
        <taxon>Cyclobacteriaceae</taxon>
        <taxon>Cyclobacterium</taxon>
    </lineage>
</organism>
<dbReference type="EMBL" id="JAANYN010000010">
    <property type="protein sequence ID" value="NHE59007.1"/>
    <property type="molecule type" value="Genomic_DNA"/>
</dbReference>
<keyword evidence="5" id="KW-1185">Reference proteome</keyword>
<reference evidence="4 5" key="1">
    <citation type="submission" date="2020-03" db="EMBL/GenBank/DDBJ databases">
        <title>Cyclobacterium plantarum sp. nov., a marine bacterium isolated from a coastal-marine wetland.</title>
        <authorList>
            <person name="Sanchez-Porro C."/>
            <person name="Ventosa A."/>
            <person name="Amoozegar M."/>
        </authorList>
    </citation>
    <scope>NUCLEOTIDE SEQUENCE [LARGE SCALE GENOMIC DNA]</scope>
    <source>
        <strain evidence="4 5">GBPx2</strain>
    </source>
</reference>
<evidence type="ECO:0000313" key="4">
    <source>
        <dbReference type="EMBL" id="NHE59007.1"/>
    </source>
</evidence>
<dbReference type="Gene3D" id="3.30.70.1060">
    <property type="entry name" value="Dimeric alpha+beta barrel"/>
    <property type="match status" value="1"/>
</dbReference>
<protein>
    <recommendedName>
        <fullName evidence="3">YCII-related domain-containing protein</fullName>
    </recommendedName>
</protein>
<dbReference type="InterPro" id="IPR005545">
    <property type="entry name" value="YCII"/>
</dbReference>
<sequence length="152" mass="16435">MKSFFILYFLTGIGFISFAQGTNPQYDAALADSLGADAYGMKSYVLAILETGGTAPDDKAKVSEAFSGHMANIRRLVEEGKLLIAGPLGPNDDRYRGIFIFDVATVEGARELVSSDPAIQAGYLAVKLYPWYGSAALPLYLDAADKIWKENP</sequence>
<name>A0ABX0HBI8_9BACT</name>
<gene>
    <name evidence="4" type="ORF">G9Q97_19545</name>
</gene>
<feature type="domain" description="YCII-related" evidence="3">
    <location>
        <begin position="57"/>
        <end position="131"/>
    </location>
</feature>
<evidence type="ECO:0000256" key="2">
    <source>
        <dbReference type="SAM" id="SignalP"/>
    </source>
</evidence>
<comment type="similarity">
    <text evidence="1">Belongs to the YciI family.</text>
</comment>
<keyword evidence="2" id="KW-0732">Signal</keyword>
<proteinExistence type="inferred from homology"/>
<dbReference type="Proteomes" id="UP000649799">
    <property type="component" value="Unassembled WGS sequence"/>
</dbReference>
<comment type="caution">
    <text evidence="4">The sequence shown here is derived from an EMBL/GenBank/DDBJ whole genome shotgun (WGS) entry which is preliminary data.</text>
</comment>
<dbReference type="SUPFAM" id="SSF54909">
    <property type="entry name" value="Dimeric alpha+beta barrel"/>
    <property type="match status" value="1"/>
</dbReference>
<feature type="signal peptide" evidence="2">
    <location>
        <begin position="1"/>
        <end position="19"/>
    </location>
</feature>
<feature type="chain" id="PRO_5045657017" description="YCII-related domain-containing protein" evidence="2">
    <location>
        <begin position="20"/>
        <end position="152"/>
    </location>
</feature>
<evidence type="ECO:0000259" key="3">
    <source>
        <dbReference type="Pfam" id="PF03795"/>
    </source>
</evidence>
<dbReference type="InterPro" id="IPR011008">
    <property type="entry name" value="Dimeric_a/b-barrel"/>
</dbReference>